<evidence type="ECO:0000313" key="2">
    <source>
        <dbReference type="EMBL" id="KAH6589422.1"/>
    </source>
</evidence>
<keyword evidence="3" id="KW-1185">Reference proteome</keyword>
<comment type="caution">
    <text evidence="2">The sequence shown here is derived from an EMBL/GenBank/DDBJ whole genome shotgun (WGS) entry which is preliminary data.</text>
</comment>
<evidence type="ECO:0000313" key="3">
    <source>
        <dbReference type="Proteomes" id="UP001648503"/>
    </source>
</evidence>
<sequence>MLSRLIITFLCAAAIGSVSNAFLTFDTNRIEFEDIERPISLSAKLNSKPTEEVTVYFEHPFLSMSTCVIVFSPNNWNVPQEITANPAPLFVGLSEPPGPIEFNSELLAKAAAVGPLPAELSITDTLKSYEEEIYLCAFVPLQRMESTPLTRYPSSLASLAGIRWHPLGIPKFSNYYQIDFSYGSVLNAMVVNRNGIVSLRVDLFLDHGYSSSDGLCNTPRPPSPDNKLIGSDGTLYKSASSEVDAFVRFMEGQG</sequence>
<feature type="chain" id="PRO_5045716130" evidence="1">
    <location>
        <begin position="22"/>
        <end position="254"/>
    </location>
</feature>
<evidence type="ECO:0000256" key="1">
    <source>
        <dbReference type="SAM" id="SignalP"/>
    </source>
</evidence>
<protein>
    <submittedName>
        <fullName evidence="2">Uncharacterized protein</fullName>
    </submittedName>
</protein>
<feature type="signal peptide" evidence="1">
    <location>
        <begin position="1"/>
        <end position="21"/>
    </location>
</feature>
<reference evidence="2 3" key="1">
    <citation type="submission" date="2021-02" db="EMBL/GenBank/DDBJ databases">
        <title>Variation within the Batrachochytrium salamandrivorans European outbreak.</title>
        <authorList>
            <person name="Kelly M."/>
            <person name="Pasmans F."/>
            <person name="Shea T.P."/>
            <person name="Munoz J.F."/>
            <person name="Carranza S."/>
            <person name="Cuomo C.A."/>
            <person name="Martel A."/>
        </authorList>
    </citation>
    <scope>NUCLEOTIDE SEQUENCE [LARGE SCALE GENOMIC DNA]</scope>
    <source>
        <strain evidence="2 3">AMFP18/2</strain>
    </source>
</reference>
<accession>A0ABQ8EZL8</accession>
<gene>
    <name evidence="2" type="ORF">BASA50_010075</name>
</gene>
<dbReference type="Proteomes" id="UP001648503">
    <property type="component" value="Unassembled WGS sequence"/>
</dbReference>
<name>A0ABQ8EZL8_9FUNG</name>
<proteinExistence type="predicted"/>
<organism evidence="2 3">
    <name type="scientific">Batrachochytrium salamandrivorans</name>
    <dbReference type="NCBI Taxonomy" id="1357716"/>
    <lineage>
        <taxon>Eukaryota</taxon>
        <taxon>Fungi</taxon>
        <taxon>Fungi incertae sedis</taxon>
        <taxon>Chytridiomycota</taxon>
        <taxon>Chytridiomycota incertae sedis</taxon>
        <taxon>Chytridiomycetes</taxon>
        <taxon>Rhizophydiales</taxon>
        <taxon>Rhizophydiales incertae sedis</taxon>
        <taxon>Batrachochytrium</taxon>
    </lineage>
</organism>
<dbReference type="EMBL" id="JAFCIX010000464">
    <property type="protein sequence ID" value="KAH6589422.1"/>
    <property type="molecule type" value="Genomic_DNA"/>
</dbReference>
<keyword evidence="1" id="KW-0732">Signal</keyword>